<protein>
    <submittedName>
        <fullName evidence="1 3">Uncharacterized protein</fullName>
    </submittedName>
</protein>
<dbReference type="WBParaSite" id="HPLM_0001524001-mRNA-1">
    <property type="protein sequence ID" value="HPLM_0001524001-mRNA-1"/>
    <property type="gene ID" value="HPLM_0001524001"/>
</dbReference>
<gene>
    <name evidence="1" type="ORF">HPLM_LOCUS15232</name>
</gene>
<accession>A0A0N4WUC2</accession>
<organism evidence="3">
    <name type="scientific">Haemonchus placei</name>
    <name type="common">Barber's pole worm</name>
    <dbReference type="NCBI Taxonomy" id="6290"/>
    <lineage>
        <taxon>Eukaryota</taxon>
        <taxon>Metazoa</taxon>
        <taxon>Ecdysozoa</taxon>
        <taxon>Nematoda</taxon>
        <taxon>Chromadorea</taxon>
        <taxon>Rhabditida</taxon>
        <taxon>Rhabditina</taxon>
        <taxon>Rhabditomorpha</taxon>
        <taxon>Strongyloidea</taxon>
        <taxon>Trichostrongylidae</taxon>
        <taxon>Haemonchus</taxon>
    </lineage>
</organism>
<name>A0A0N4WUC2_HAEPC</name>
<dbReference type="EMBL" id="UZAF01018896">
    <property type="protein sequence ID" value="VDO55856.1"/>
    <property type="molecule type" value="Genomic_DNA"/>
</dbReference>
<keyword evidence="2" id="KW-1185">Reference proteome</keyword>
<evidence type="ECO:0000313" key="1">
    <source>
        <dbReference type="EMBL" id="VDO55856.1"/>
    </source>
</evidence>
<sequence>MESGIREELNSMRSTLVAKDCRREDMFLFRKANYNGLPPHIQRDYCV</sequence>
<reference evidence="1 2" key="2">
    <citation type="submission" date="2018-11" db="EMBL/GenBank/DDBJ databases">
        <authorList>
            <consortium name="Pathogen Informatics"/>
        </authorList>
    </citation>
    <scope>NUCLEOTIDE SEQUENCE [LARGE SCALE GENOMIC DNA]</scope>
    <source>
        <strain evidence="1 2">MHpl1</strain>
    </source>
</reference>
<evidence type="ECO:0000313" key="2">
    <source>
        <dbReference type="Proteomes" id="UP000268014"/>
    </source>
</evidence>
<proteinExistence type="predicted"/>
<evidence type="ECO:0000313" key="3">
    <source>
        <dbReference type="WBParaSite" id="HPLM_0001524001-mRNA-1"/>
    </source>
</evidence>
<dbReference type="Proteomes" id="UP000268014">
    <property type="component" value="Unassembled WGS sequence"/>
</dbReference>
<reference evidence="3" key="1">
    <citation type="submission" date="2017-02" db="UniProtKB">
        <authorList>
            <consortium name="WormBaseParasite"/>
        </authorList>
    </citation>
    <scope>IDENTIFICATION</scope>
</reference>
<dbReference type="AlphaFoldDB" id="A0A0N4WUC2"/>